<dbReference type="PRINTS" id="PR01433">
    <property type="entry name" value="POLYCYSTIN2"/>
</dbReference>
<keyword evidence="4 9" id="KW-1133">Transmembrane helix</keyword>
<keyword evidence="6" id="KW-0325">Glycoprotein</keyword>
<feature type="transmembrane region" description="Helical" evidence="9">
    <location>
        <begin position="552"/>
        <end position="573"/>
    </location>
</feature>
<organism evidence="12 13">
    <name type="scientific">Eptatretus burgeri</name>
    <name type="common">Inshore hagfish</name>
    <dbReference type="NCBI Taxonomy" id="7764"/>
    <lineage>
        <taxon>Eukaryota</taxon>
        <taxon>Metazoa</taxon>
        <taxon>Chordata</taxon>
        <taxon>Craniata</taxon>
        <taxon>Vertebrata</taxon>
        <taxon>Cyclostomata</taxon>
        <taxon>Myxini</taxon>
        <taxon>Myxiniformes</taxon>
        <taxon>Myxinidae</taxon>
        <taxon>Eptatretinae</taxon>
        <taxon>Eptatretus</taxon>
    </lineage>
</organism>
<evidence type="ECO:0000256" key="3">
    <source>
        <dbReference type="ARBA" id="ARBA00022692"/>
    </source>
</evidence>
<evidence type="ECO:0000256" key="8">
    <source>
        <dbReference type="SAM" id="MobiDB-lite"/>
    </source>
</evidence>
<protein>
    <recommendedName>
        <fullName evidence="14">Polycystin cation channel PKD1/PKD2 domain-containing protein</fullName>
    </recommendedName>
</protein>
<dbReference type="SUPFAM" id="SSF58104">
    <property type="entry name" value="Methyl-accepting chemotaxis protein (MCP) signaling domain"/>
    <property type="match status" value="1"/>
</dbReference>
<evidence type="ECO:0000256" key="4">
    <source>
        <dbReference type="ARBA" id="ARBA00022989"/>
    </source>
</evidence>
<dbReference type="InterPro" id="IPR013122">
    <property type="entry name" value="PKD1_2_channel"/>
</dbReference>
<dbReference type="Gene3D" id="1.10.287.950">
    <property type="entry name" value="Methyl-accepting chemotaxis protein"/>
    <property type="match status" value="1"/>
</dbReference>
<dbReference type="PANTHER" id="PTHR10877">
    <property type="entry name" value="POLYCYSTIN FAMILY MEMBER"/>
    <property type="match status" value="1"/>
</dbReference>
<dbReference type="GO" id="GO:0005509">
    <property type="term" value="F:calcium ion binding"/>
    <property type="evidence" value="ECO:0007669"/>
    <property type="project" value="InterPro"/>
</dbReference>
<dbReference type="Gene3D" id="1.10.287.70">
    <property type="match status" value="1"/>
</dbReference>
<keyword evidence="13" id="KW-1185">Reference proteome</keyword>
<dbReference type="Pfam" id="PF08016">
    <property type="entry name" value="PKD_channel"/>
    <property type="match status" value="1"/>
</dbReference>
<evidence type="ECO:0008006" key="14">
    <source>
        <dbReference type="Google" id="ProtNLM"/>
    </source>
</evidence>
<evidence type="ECO:0000256" key="9">
    <source>
        <dbReference type="SAM" id="Phobius"/>
    </source>
</evidence>
<dbReference type="GeneTree" id="ENSGT00940000159025"/>
<feature type="region of interest" description="Disordered" evidence="8">
    <location>
        <begin position="223"/>
        <end position="244"/>
    </location>
</feature>
<sequence>MVQRNNKDSSGGSGESVRRSEENVRGVGENAQGVWESAQGVRESAQGVWDSAQGVRESAQGVRESVQGVRESAQGVWESAQGVRESVQGVRERSQGVRESSQGVRESSQGVRESSQGVRESSQGVRESSQGVRESSQGVRESSQGVRESSQGVRESSQGVRESAQGDWESAQGVWESAQGVWESVQGVRESVQGVRESAQGVGESVQGVWESAQGVRESVHGVGESVQRGEENPHGVRGSLQSTEKEISRLRRSAQFVRSLWMKWLRQLHNCPEILEAATSIAFLTFISAVVLNDASPEAVYIKQDLATRIISQHLSPNSTKSFVNIASVEDFWMFAQGPLLHGLFPQDTRSSVTHLAGRVRFRQARVDNISCPTTPWLPHVSSSSALSHSQPCYPVYSSLTSSTKPFGFGNGTAWTIVQEEGPAHSGLLTHYSPGGYWLDLPMGLSVAGQALKHLHQEVWLDAASRAVMVDAAVFGPPLWVAGAFHLLVEFPAVGGALSSWELQPVKVNSGTWSASWSLSLACLLLLLQLVNQGRACRSHGWSHMTCPSTWIDLTVIIVCCLVLGFGAHDAFNLRPSLFSAIPSPSSFVDLYPAAAWQIHITYLSSSLLLVSWLQGMRYLALCSAWRPLYLALSRAVPHLLATSMLAIFTFLCFAQLSFLMFSTQLPEFSSFFRCMVSQMQLLMGDKDLNKMVQNSCSVFLLCLLLFFFFIILMNLFFAVLCESYGTVRANMAARQSDSQISAFLKKV</sequence>
<evidence type="ECO:0000259" key="11">
    <source>
        <dbReference type="Pfam" id="PF20519"/>
    </source>
</evidence>
<evidence type="ECO:0000256" key="7">
    <source>
        <dbReference type="PIRSR" id="PIRSR603915-2"/>
    </source>
</evidence>
<evidence type="ECO:0000256" key="1">
    <source>
        <dbReference type="ARBA" id="ARBA00004141"/>
    </source>
</evidence>
<dbReference type="InterPro" id="IPR051223">
    <property type="entry name" value="Polycystin"/>
</dbReference>
<evidence type="ECO:0000256" key="6">
    <source>
        <dbReference type="ARBA" id="ARBA00023180"/>
    </source>
</evidence>
<feature type="transmembrane region" description="Helical" evidence="9">
    <location>
        <begin position="514"/>
        <end position="532"/>
    </location>
</feature>
<evidence type="ECO:0000313" key="12">
    <source>
        <dbReference type="Ensembl" id="ENSEBUP00000007046.1"/>
    </source>
</evidence>
<feature type="domain" description="Polycystin" evidence="11">
    <location>
        <begin position="324"/>
        <end position="508"/>
    </location>
</feature>
<dbReference type="Pfam" id="PF20519">
    <property type="entry name" value="Polycystin_dom"/>
    <property type="match status" value="1"/>
</dbReference>
<feature type="disulfide bond" evidence="7">
    <location>
        <begin position="373"/>
        <end position="394"/>
    </location>
</feature>
<dbReference type="GO" id="GO:0016020">
    <property type="term" value="C:membrane"/>
    <property type="evidence" value="ECO:0007669"/>
    <property type="project" value="UniProtKB-SubCell"/>
</dbReference>
<proteinExistence type="inferred from homology"/>
<dbReference type="Proteomes" id="UP000694388">
    <property type="component" value="Unplaced"/>
</dbReference>
<feature type="region of interest" description="Disordered" evidence="8">
    <location>
        <begin position="1"/>
        <end position="173"/>
    </location>
</feature>
<evidence type="ECO:0000256" key="5">
    <source>
        <dbReference type="ARBA" id="ARBA00023136"/>
    </source>
</evidence>
<reference evidence="12" key="2">
    <citation type="submission" date="2025-09" db="UniProtKB">
        <authorList>
            <consortium name="Ensembl"/>
        </authorList>
    </citation>
    <scope>IDENTIFICATION</scope>
</reference>
<dbReference type="GO" id="GO:0050982">
    <property type="term" value="P:detection of mechanical stimulus"/>
    <property type="evidence" value="ECO:0007669"/>
    <property type="project" value="TreeGrafter"/>
</dbReference>
<feature type="compositionally biased region" description="Polar residues" evidence="8">
    <location>
        <begin position="97"/>
        <end position="160"/>
    </location>
</feature>
<feature type="transmembrane region" description="Helical" evidence="9">
    <location>
        <begin position="637"/>
        <end position="663"/>
    </location>
</feature>
<dbReference type="PANTHER" id="PTHR10877:SF183">
    <property type="entry name" value="AT14535P-RELATED"/>
    <property type="match status" value="1"/>
</dbReference>
<accession>A0A8C4PZG6</accession>
<keyword evidence="5 9" id="KW-0472">Membrane</keyword>
<keyword evidence="3 9" id="KW-0812">Transmembrane</keyword>
<reference evidence="12" key="1">
    <citation type="submission" date="2025-08" db="UniProtKB">
        <authorList>
            <consortium name="Ensembl"/>
        </authorList>
    </citation>
    <scope>IDENTIFICATION</scope>
</reference>
<evidence type="ECO:0000256" key="2">
    <source>
        <dbReference type="ARBA" id="ARBA00007200"/>
    </source>
</evidence>
<comment type="similarity">
    <text evidence="2">Belongs to the polycystin family.</text>
</comment>
<name>A0A8C4PZG6_EPTBU</name>
<dbReference type="GO" id="GO:0005262">
    <property type="term" value="F:calcium channel activity"/>
    <property type="evidence" value="ECO:0007669"/>
    <property type="project" value="TreeGrafter"/>
</dbReference>
<evidence type="ECO:0000313" key="13">
    <source>
        <dbReference type="Proteomes" id="UP000694388"/>
    </source>
</evidence>
<dbReference type="InterPro" id="IPR003915">
    <property type="entry name" value="PKD_2"/>
</dbReference>
<dbReference type="Ensembl" id="ENSEBUT00000007515.1">
    <property type="protein sequence ID" value="ENSEBUP00000007046.1"/>
    <property type="gene ID" value="ENSEBUG00000004626.1"/>
</dbReference>
<feature type="transmembrane region" description="Helical" evidence="9">
    <location>
        <begin position="593"/>
        <end position="616"/>
    </location>
</feature>
<feature type="transmembrane region" description="Helical" evidence="9">
    <location>
        <begin position="700"/>
        <end position="723"/>
    </location>
</feature>
<dbReference type="AlphaFoldDB" id="A0A8C4PZG6"/>
<comment type="subcellular location">
    <subcellularLocation>
        <location evidence="1">Membrane</location>
        <topology evidence="1">Multi-pass membrane protein</topology>
    </subcellularLocation>
</comment>
<dbReference type="InterPro" id="IPR046791">
    <property type="entry name" value="Polycystin_dom"/>
</dbReference>
<feature type="domain" description="Polycystin cation channel PKD1/PKD2" evidence="10">
    <location>
        <begin position="523"/>
        <end position="729"/>
    </location>
</feature>
<evidence type="ECO:0000259" key="10">
    <source>
        <dbReference type="Pfam" id="PF08016"/>
    </source>
</evidence>